<gene>
    <name evidence="1" type="ORF">Q5Y73_09545</name>
</gene>
<dbReference type="Proteomes" id="UP001231941">
    <property type="component" value="Unassembled WGS sequence"/>
</dbReference>
<sequence>MPTDKDTVHIGPCKVTFDIGGDTPFVIDKTAGPVKFTYEETTKEIKVTQTGDTPIDEIVIGRNVMAEVPMTRRDLDALLLVIPGSEKVGDARVDVYANKVVSLLDYANTVTIEPLSEKATTDDTITIYNAAPRAKLNYTYDYNNEQITDVTFKGYPDADGKLVGFGDPTAV</sequence>
<name>A0ABT9IYH2_9BACL</name>
<evidence type="ECO:0000313" key="2">
    <source>
        <dbReference type="Proteomes" id="UP001231941"/>
    </source>
</evidence>
<comment type="caution">
    <text evidence="1">The sequence shown here is derived from an EMBL/GenBank/DDBJ whole genome shotgun (WGS) entry which is preliminary data.</text>
</comment>
<dbReference type="RefSeq" id="WP_305991664.1">
    <property type="nucleotide sequence ID" value="NZ_JAVAMP010000003.1"/>
</dbReference>
<evidence type="ECO:0000313" key="1">
    <source>
        <dbReference type="EMBL" id="MDP5274353.1"/>
    </source>
</evidence>
<reference evidence="1 2" key="1">
    <citation type="submission" date="2023-08" db="EMBL/GenBank/DDBJ databases">
        <authorList>
            <person name="Park J.-S."/>
        </authorList>
    </citation>
    <scope>NUCLEOTIDE SEQUENCE [LARGE SCALE GENOMIC DNA]</scope>
    <source>
        <strain evidence="1 2">2205SS18-9</strain>
    </source>
</reference>
<dbReference type="EMBL" id="JAVAMP010000003">
    <property type="protein sequence ID" value="MDP5274353.1"/>
    <property type="molecule type" value="Genomic_DNA"/>
</dbReference>
<proteinExistence type="predicted"/>
<accession>A0ABT9IYH2</accession>
<protein>
    <submittedName>
        <fullName evidence="1">Uncharacterized protein</fullName>
    </submittedName>
</protein>
<keyword evidence="2" id="KW-1185">Reference proteome</keyword>
<organism evidence="1 2">
    <name type="scientific">Chengkuizengella axinellae</name>
    <dbReference type="NCBI Taxonomy" id="3064388"/>
    <lineage>
        <taxon>Bacteria</taxon>
        <taxon>Bacillati</taxon>
        <taxon>Bacillota</taxon>
        <taxon>Bacilli</taxon>
        <taxon>Bacillales</taxon>
        <taxon>Paenibacillaceae</taxon>
        <taxon>Chengkuizengella</taxon>
    </lineage>
</organism>